<protein>
    <submittedName>
        <fullName evidence="1">Uncharacterized protein</fullName>
    </submittedName>
</protein>
<evidence type="ECO:0000313" key="1">
    <source>
        <dbReference type="EMBL" id="KAF2108265.1"/>
    </source>
</evidence>
<accession>A0A6A5YME7</accession>
<evidence type="ECO:0000313" key="2">
    <source>
        <dbReference type="Proteomes" id="UP000799770"/>
    </source>
</evidence>
<dbReference type="EMBL" id="ML977349">
    <property type="protein sequence ID" value="KAF2108265.1"/>
    <property type="molecule type" value="Genomic_DNA"/>
</dbReference>
<name>A0A6A5YME7_9PLEO</name>
<sequence>MSQFLEKEKEQALATASATMRKLDNSSALEDHTFVVPDSPATPADPARRQNQESRLLALPGELRNEIYSIILDLPKKYMTPWPSGKLVPPRSYRDPVALLLCICKQIDREVESLMTQNTRAYVPIVGYQIHPYDDDTADLDTFFATTPSERDLKTHAPGCHIEQRPACETAMRALTKWIRVHIHLHTAYLEALLYTAICTFVESSERIWTQTGKRRHAIVHSDIQWPAMFGRAVFEKTIEVMATDPYTDWELRFLREADRPFRYGKQVLNDEVEWLRERCGKHGTWNWKIVFEMYGKMKWDIGDKIEECTRAVSPVDTNWAIPDSDASWRKKIEVESCPKW</sequence>
<dbReference type="OrthoDB" id="3673440at2759"/>
<proteinExistence type="predicted"/>
<organism evidence="1 2">
    <name type="scientific">Lophiotrema nucula</name>
    <dbReference type="NCBI Taxonomy" id="690887"/>
    <lineage>
        <taxon>Eukaryota</taxon>
        <taxon>Fungi</taxon>
        <taxon>Dikarya</taxon>
        <taxon>Ascomycota</taxon>
        <taxon>Pezizomycotina</taxon>
        <taxon>Dothideomycetes</taxon>
        <taxon>Pleosporomycetidae</taxon>
        <taxon>Pleosporales</taxon>
        <taxon>Lophiotremataceae</taxon>
        <taxon>Lophiotrema</taxon>
    </lineage>
</organism>
<dbReference type="AlphaFoldDB" id="A0A6A5YME7"/>
<keyword evidence="2" id="KW-1185">Reference proteome</keyword>
<reference evidence="1" key="1">
    <citation type="journal article" date="2020" name="Stud. Mycol.">
        <title>101 Dothideomycetes genomes: a test case for predicting lifestyles and emergence of pathogens.</title>
        <authorList>
            <person name="Haridas S."/>
            <person name="Albert R."/>
            <person name="Binder M."/>
            <person name="Bloem J."/>
            <person name="Labutti K."/>
            <person name="Salamov A."/>
            <person name="Andreopoulos B."/>
            <person name="Baker S."/>
            <person name="Barry K."/>
            <person name="Bills G."/>
            <person name="Bluhm B."/>
            <person name="Cannon C."/>
            <person name="Castanera R."/>
            <person name="Culley D."/>
            <person name="Daum C."/>
            <person name="Ezra D."/>
            <person name="Gonzalez J."/>
            <person name="Henrissat B."/>
            <person name="Kuo A."/>
            <person name="Liang C."/>
            <person name="Lipzen A."/>
            <person name="Lutzoni F."/>
            <person name="Magnuson J."/>
            <person name="Mondo S."/>
            <person name="Nolan M."/>
            <person name="Ohm R."/>
            <person name="Pangilinan J."/>
            <person name="Park H.-J."/>
            <person name="Ramirez L."/>
            <person name="Alfaro M."/>
            <person name="Sun H."/>
            <person name="Tritt A."/>
            <person name="Yoshinaga Y."/>
            <person name="Zwiers L.-H."/>
            <person name="Turgeon B."/>
            <person name="Goodwin S."/>
            <person name="Spatafora J."/>
            <person name="Crous P."/>
            <person name="Grigoriev I."/>
        </authorList>
    </citation>
    <scope>NUCLEOTIDE SEQUENCE</scope>
    <source>
        <strain evidence="1">CBS 627.86</strain>
    </source>
</reference>
<dbReference type="Proteomes" id="UP000799770">
    <property type="component" value="Unassembled WGS sequence"/>
</dbReference>
<gene>
    <name evidence="1" type="ORF">BDV96DRAFT_653153</name>
</gene>